<organism evidence="2 3">
    <name type="scientific">Peribacillus asahii</name>
    <dbReference type="NCBI Taxonomy" id="228899"/>
    <lineage>
        <taxon>Bacteria</taxon>
        <taxon>Bacillati</taxon>
        <taxon>Bacillota</taxon>
        <taxon>Bacilli</taxon>
        <taxon>Bacillales</taxon>
        <taxon>Bacillaceae</taxon>
        <taxon>Peribacillus</taxon>
    </lineage>
</organism>
<dbReference type="Proteomes" id="UP000266016">
    <property type="component" value="Unassembled WGS sequence"/>
</dbReference>
<sequence>MIKTSIRTLLILISCLVVCMAFNIGSGSGQTIPEELDPLIKSERSLKKAYLTFDDGPSTNTIKILDILDRYQIKATFFVMANKEAYAEKCYREIVARGHSIALHSYSHDYNVIYRSKKDFFQDLKRLELLLSAKYGVKTHFVRLPGGSGNQLMYQTATRPIIKGILQELKDTGYVYVDWNVDSKDGISPLTSQQTITQNVLSNAKHHKQAIILLHDINSMKNTVKALPTIIEGLKEEGYIFDIIDETTPQIHFN</sequence>
<keyword evidence="3" id="KW-1185">Reference proteome</keyword>
<dbReference type="PANTHER" id="PTHR10587">
    <property type="entry name" value="GLYCOSYL TRANSFERASE-RELATED"/>
    <property type="match status" value="1"/>
</dbReference>
<comment type="caution">
    <text evidence="2">The sequence shown here is derived from an EMBL/GenBank/DDBJ whole genome shotgun (WGS) entry which is preliminary data.</text>
</comment>
<dbReference type="PROSITE" id="PS51677">
    <property type="entry name" value="NODB"/>
    <property type="match status" value="1"/>
</dbReference>
<dbReference type="GO" id="GO:0005975">
    <property type="term" value="P:carbohydrate metabolic process"/>
    <property type="evidence" value="ECO:0007669"/>
    <property type="project" value="InterPro"/>
</dbReference>
<dbReference type="InterPro" id="IPR002509">
    <property type="entry name" value="NODB_dom"/>
</dbReference>
<evidence type="ECO:0000313" key="3">
    <source>
        <dbReference type="Proteomes" id="UP000266016"/>
    </source>
</evidence>
<dbReference type="InterPro" id="IPR050248">
    <property type="entry name" value="Polysacc_deacetylase_ArnD"/>
</dbReference>
<dbReference type="EMBL" id="QWVS01000063">
    <property type="protein sequence ID" value="RID81635.1"/>
    <property type="molecule type" value="Genomic_DNA"/>
</dbReference>
<accession>A0A398AVK7</accession>
<feature type="domain" description="NodB homology" evidence="1">
    <location>
        <begin position="47"/>
        <end position="242"/>
    </location>
</feature>
<dbReference type="SUPFAM" id="SSF88713">
    <property type="entry name" value="Glycoside hydrolase/deacetylase"/>
    <property type="match status" value="1"/>
</dbReference>
<dbReference type="RefSeq" id="WP_119118927.1">
    <property type="nucleotide sequence ID" value="NZ_QWVS01000063.1"/>
</dbReference>
<evidence type="ECO:0000259" key="1">
    <source>
        <dbReference type="PROSITE" id="PS51677"/>
    </source>
</evidence>
<dbReference type="Pfam" id="PF01522">
    <property type="entry name" value="Polysacc_deac_1"/>
    <property type="match status" value="1"/>
</dbReference>
<dbReference type="PANTHER" id="PTHR10587:SF125">
    <property type="entry name" value="POLYSACCHARIDE DEACETYLASE YHEN-RELATED"/>
    <property type="match status" value="1"/>
</dbReference>
<dbReference type="AlphaFoldDB" id="A0A398AVK7"/>
<dbReference type="GO" id="GO:0016810">
    <property type="term" value="F:hydrolase activity, acting on carbon-nitrogen (but not peptide) bonds"/>
    <property type="evidence" value="ECO:0007669"/>
    <property type="project" value="InterPro"/>
</dbReference>
<dbReference type="InterPro" id="IPR011330">
    <property type="entry name" value="Glyco_hydro/deAcase_b/a-brl"/>
</dbReference>
<dbReference type="Gene3D" id="3.20.20.370">
    <property type="entry name" value="Glycoside hydrolase/deacetylase"/>
    <property type="match status" value="1"/>
</dbReference>
<evidence type="ECO:0000313" key="2">
    <source>
        <dbReference type="EMBL" id="RID81635.1"/>
    </source>
</evidence>
<dbReference type="CDD" id="cd10944">
    <property type="entry name" value="CE4_SmPgdA_like"/>
    <property type="match status" value="1"/>
</dbReference>
<gene>
    <name evidence="2" type="ORF">D1953_20065</name>
</gene>
<protein>
    <submittedName>
        <fullName evidence="2">Polysaccharide deacetylase</fullName>
    </submittedName>
</protein>
<reference evidence="2 3" key="1">
    <citation type="submission" date="2018-08" db="EMBL/GenBank/DDBJ databases">
        <title>Bacillus jemisoniae sp. nov., Bacillus chryseoplanitiae sp. nov., Bacillus resnikiae sp. nov., and Bacillus frankliniae sp. nov., isolated from Viking spacecraft and associated surfaces.</title>
        <authorList>
            <person name="Seuylemezian A."/>
            <person name="Vaishampayan P."/>
        </authorList>
    </citation>
    <scope>NUCLEOTIDE SEQUENCE [LARGE SCALE GENOMIC DNA]</scope>
    <source>
        <strain evidence="2 3">MA001</strain>
    </source>
</reference>
<proteinExistence type="predicted"/>
<name>A0A398AVK7_9BACI</name>